<keyword evidence="1" id="KW-0472">Membrane</keyword>
<gene>
    <name evidence="3" type="ORF">CO007_02110</name>
</gene>
<dbReference type="EMBL" id="PFQK01000041">
    <property type="protein sequence ID" value="PJC81925.1"/>
    <property type="molecule type" value="Genomic_DNA"/>
</dbReference>
<feature type="transmembrane region" description="Helical" evidence="1">
    <location>
        <begin position="112"/>
        <end position="128"/>
    </location>
</feature>
<feature type="transmembrane region" description="Helical" evidence="1">
    <location>
        <begin position="86"/>
        <end position="106"/>
    </location>
</feature>
<evidence type="ECO:0000259" key="2">
    <source>
        <dbReference type="Pfam" id="PF13231"/>
    </source>
</evidence>
<proteinExistence type="predicted"/>
<organism evidence="3 4">
    <name type="scientific">Candidatus Roizmanbacteria bacterium CG_4_8_14_3_um_filter_36_10</name>
    <dbReference type="NCBI Taxonomy" id="1974834"/>
    <lineage>
        <taxon>Bacteria</taxon>
        <taxon>Candidatus Roizmaniibacteriota</taxon>
    </lineage>
</organism>
<reference evidence="4" key="1">
    <citation type="submission" date="2017-09" db="EMBL/GenBank/DDBJ databases">
        <title>Depth-based differentiation of microbial function through sediment-hosted aquifers and enrichment of novel symbionts in the deep terrestrial subsurface.</title>
        <authorList>
            <person name="Probst A.J."/>
            <person name="Ladd B."/>
            <person name="Jarett J.K."/>
            <person name="Geller-Mcgrath D.E."/>
            <person name="Sieber C.M.K."/>
            <person name="Emerson J.B."/>
            <person name="Anantharaman K."/>
            <person name="Thomas B.C."/>
            <person name="Malmstrom R."/>
            <person name="Stieglmeier M."/>
            <person name="Klingl A."/>
            <person name="Woyke T."/>
            <person name="Ryan C.M."/>
            <person name="Banfield J.F."/>
        </authorList>
    </citation>
    <scope>NUCLEOTIDE SEQUENCE [LARGE SCALE GENOMIC DNA]</scope>
</reference>
<comment type="caution">
    <text evidence="3">The sequence shown here is derived from an EMBL/GenBank/DDBJ whole genome shotgun (WGS) entry which is preliminary data.</text>
</comment>
<evidence type="ECO:0000313" key="4">
    <source>
        <dbReference type="Proteomes" id="UP000229370"/>
    </source>
</evidence>
<feature type="domain" description="Glycosyltransferase RgtA/B/C/D-like" evidence="2">
    <location>
        <begin position="41"/>
        <end position="171"/>
    </location>
</feature>
<dbReference type="AlphaFoldDB" id="A0A2M8GMZ5"/>
<accession>A0A2M8GMZ5</accession>
<evidence type="ECO:0000256" key="1">
    <source>
        <dbReference type="SAM" id="Phobius"/>
    </source>
</evidence>
<dbReference type="InterPro" id="IPR038731">
    <property type="entry name" value="RgtA/B/C-like"/>
</dbReference>
<keyword evidence="1" id="KW-0812">Transmembrane</keyword>
<sequence length="182" mass="21116">MARDTLQSLRILQAKKLTLIGPPLSFGQYGIREIYFGSLSYYFGVLGLMLTNNSVFGPIYINIGLMIIALYFFYKLAHQYLKNETKALIVTLMYALSPLIVSYIRFYWNPNFVLTIAPIFWYLYLSCFNSKNPNMSFIKIFLCGLLGGLLINLHYFVAPVIFLAIFYLFIKLKDKKISFLYI</sequence>
<name>A0A2M8GMZ5_9BACT</name>
<protein>
    <recommendedName>
        <fullName evidence="2">Glycosyltransferase RgtA/B/C/D-like domain-containing protein</fullName>
    </recommendedName>
</protein>
<dbReference type="Proteomes" id="UP000229370">
    <property type="component" value="Unassembled WGS sequence"/>
</dbReference>
<keyword evidence="1" id="KW-1133">Transmembrane helix</keyword>
<feature type="transmembrane region" description="Helical" evidence="1">
    <location>
        <begin position="34"/>
        <end position="51"/>
    </location>
</feature>
<evidence type="ECO:0000313" key="3">
    <source>
        <dbReference type="EMBL" id="PJC81925.1"/>
    </source>
</evidence>
<dbReference type="Pfam" id="PF13231">
    <property type="entry name" value="PMT_2"/>
    <property type="match status" value="1"/>
</dbReference>
<feature type="transmembrane region" description="Helical" evidence="1">
    <location>
        <begin position="57"/>
        <end position="74"/>
    </location>
</feature>
<feature type="transmembrane region" description="Helical" evidence="1">
    <location>
        <begin position="140"/>
        <end position="170"/>
    </location>
</feature>